<sequence>MKYNIVFVNGQAFNCYQSMCLKDLLIYLNFDTNLVAVEYNKEIINSSFFDAVILKSQDCIEVITIAGGG</sequence>
<gene>
    <name evidence="1" type="primary">ycf40</name>
    <name evidence="1" type="ORF">Sebd_153</name>
</gene>
<dbReference type="PANTHER" id="PTHR34472">
    <property type="entry name" value="SULFUR CARRIER PROTEIN THIS"/>
    <property type="match status" value="1"/>
</dbReference>
<evidence type="ECO:0008006" key="2">
    <source>
        <dbReference type="Google" id="ProtNLM"/>
    </source>
</evidence>
<reference evidence="1" key="1">
    <citation type="journal article" date="2016" name="BMC Biol.">
        <title>Parallel evolution of highly conserved plastid genome architecture in red seaweeds and seed plants.</title>
        <authorList>
            <person name="Lee J."/>
            <person name="Cho C.H."/>
            <person name="Park S.I."/>
            <person name="Choi J.W."/>
            <person name="Song H.S."/>
            <person name="West J.A."/>
            <person name="Bhattacharya D."/>
            <person name="Yoon H.S."/>
        </authorList>
    </citation>
    <scope>NUCLEOTIDE SEQUENCE</scope>
</reference>
<dbReference type="Gene3D" id="3.10.20.30">
    <property type="match status" value="1"/>
</dbReference>
<accession>A0A1C9CA27</accession>
<dbReference type="AlphaFoldDB" id="A0A1C9CA27"/>
<name>A0A1C9CA27_9FLOR</name>
<proteinExistence type="predicted"/>
<dbReference type="PANTHER" id="PTHR34472:SF1">
    <property type="entry name" value="SULFUR CARRIER PROTEIN THIS"/>
    <property type="match status" value="1"/>
</dbReference>
<evidence type="ECO:0000313" key="1">
    <source>
        <dbReference type="EMBL" id="AOM65240.1"/>
    </source>
</evidence>
<dbReference type="InterPro" id="IPR012675">
    <property type="entry name" value="Beta-grasp_dom_sf"/>
</dbReference>
<dbReference type="GeneID" id="29072611"/>
<organism evidence="1">
    <name type="scientific">Sebdenia flabellata</name>
    <dbReference type="NCBI Taxonomy" id="42024"/>
    <lineage>
        <taxon>Eukaryota</taxon>
        <taxon>Rhodophyta</taxon>
        <taxon>Florideophyceae</taxon>
        <taxon>Rhodymeniophycidae</taxon>
        <taxon>Sebdeniales</taxon>
        <taxon>Sebdeniaceae</taxon>
        <taxon>Sebdenia</taxon>
    </lineage>
</organism>
<geneLocation type="plastid" evidence="1"/>
<dbReference type="InterPro" id="IPR016155">
    <property type="entry name" value="Mopterin_synth/thiamin_S_b"/>
</dbReference>
<protein>
    <recommendedName>
        <fullName evidence="2">Thiamine biosynthesis protein S</fullName>
    </recommendedName>
</protein>
<dbReference type="InterPro" id="IPR010035">
    <property type="entry name" value="Thi_S"/>
</dbReference>
<keyword evidence="1" id="KW-0934">Plastid</keyword>
<dbReference type="SUPFAM" id="SSF54285">
    <property type="entry name" value="MoaD/ThiS"/>
    <property type="match status" value="1"/>
</dbReference>
<dbReference type="EMBL" id="KX284713">
    <property type="protein sequence ID" value="AOM65240.1"/>
    <property type="molecule type" value="Genomic_DNA"/>
</dbReference>
<dbReference type="Pfam" id="PF02597">
    <property type="entry name" value="ThiS"/>
    <property type="match status" value="1"/>
</dbReference>
<dbReference type="CDD" id="cd00565">
    <property type="entry name" value="Ubl_ThiS"/>
    <property type="match status" value="1"/>
</dbReference>
<dbReference type="InterPro" id="IPR003749">
    <property type="entry name" value="ThiS/MoaD-like"/>
</dbReference>
<dbReference type="RefSeq" id="YP_009296305.1">
    <property type="nucleotide sequence ID" value="NC_031170.1"/>
</dbReference>
<dbReference type="NCBIfam" id="TIGR01683">
    <property type="entry name" value="thiS"/>
    <property type="match status" value="1"/>
</dbReference>